<gene>
    <name evidence="1" type="ORF">BKA14_006580</name>
</gene>
<comment type="caution">
    <text evidence="1">The sequence shown here is derived from an EMBL/GenBank/DDBJ whole genome shotgun (WGS) entry which is preliminary data.</text>
</comment>
<dbReference type="EMBL" id="JACHMF010000001">
    <property type="protein sequence ID" value="MBB4696432.1"/>
    <property type="molecule type" value="Genomic_DNA"/>
</dbReference>
<sequence length="91" mass="10499">MDDRELVAYLRRCTEADNHRYADVAGRFGGEALLDSHLPMLDLIDQPAKDWQAMDLADERYVGLTHALRVIVRAYRAPRVMKTYVPVPSRR</sequence>
<dbReference type="Proteomes" id="UP000542742">
    <property type="component" value="Unassembled WGS sequence"/>
</dbReference>
<accession>A0A7W7CXF5</accession>
<dbReference type="RefSeq" id="WP_184954668.1">
    <property type="nucleotide sequence ID" value="NZ_BOMC01000059.1"/>
</dbReference>
<organism evidence="1 2">
    <name type="scientific">Paractinoplanes abujensis</name>
    <dbReference type="NCBI Taxonomy" id="882441"/>
    <lineage>
        <taxon>Bacteria</taxon>
        <taxon>Bacillati</taxon>
        <taxon>Actinomycetota</taxon>
        <taxon>Actinomycetes</taxon>
        <taxon>Micromonosporales</taxon>
        <taxon>Micromonosporaceae</taxon>
        <taxon>Paractinoplanes</taxon>
    </lineage>
</organism>
<evidence type="ECO:0000313" key="1">
    <source>
        <dbReference type="EMBL" id="MBB4696432.1"/>
    </source>
</evidence>
<reference evidence="1 2" key="1">
    <citation type="submission" date="2020-08" db="EMBL/GenBank/DDBJ databases">
        <title>Sequencing the genomes of 1000 actinobacteria strains.</title>
        <authorList>
            <person name="Klenk H.-P."/>
        </authorList>
    </citation>
    <scope>NUCLEOTIDE SEQUENCE [LARGE SCALE GENOMIC DNA]</scope>
    <source>
        <strain evidence="1 2">DSM 45518</strain>
    </source>
</reference>
<protein>
    <submittedName>
        <fullName evidence="1">Uncharacterized protein</fullName>
    </submittedName>
</protein>
<evidence type="ECO:0000313" key="2">
    <source>
        <dbReference type="Proteomes" id="UP000542742"/>
    </source>
</evidence>
<dbReference type="AlphaFoldDB" id="A0A7W7CXF5"/>
<proteinExistence type="predicted"/>
<name>A0A7W7CXF5_9ACTN</name>
<keyword evidence="2" id="KW-1185">Reference proteome</keyword>